<evidence type="ECO:0000313" key="2">
    <source>
        <dbReference type="Proteomes" id="UP000077242"/>
    </source>
</evidence>
<organism evidence="1 2">
    <name type="scientific">Pseudomonas monteilii</name>
    <dbReference type="NCBI Taxonomy" id="76759"/>
    <lineage>
        <taxon>Bacteria</taxon>
        <taxon>Pseudomonadati</taxon>
        <taxon>Pseudomonadota</taxon>
        <taxon>Gammaproteobacteria</taxon>
        <taxon>Pseudomonadales</taxon>
        <taxon>Pseudomonadaceae</taxon>
        <taxon>Pseudomonas</taxon>
    </lineage>
</organism>
<sequence length="584" mass="64017">MRNNDGEIDVNALQGQDLEVLIKKPDLQHGQEVFLIWRGVGVDGTPFDELGAAAEVPSDYDPAVGLSLSVKNAMVEPFKDGWAFCSYKVGDFSEETPDSLRLRCYLGVRDTPVQGETLAVVQGRESHDRVINWNELETEGVLMQAPPYQAMQPGHRVELVIRRFDQADVEQTPVSEFHEVTAQNVGLPLLWPVSRSEFTPIRGGRAEMHYQVPLDGNPLDSPVQVFEITEAPSATPVLGAPTVDGYTGDPLDPDKYPQGVMVRVPAHPDMQAGDFVLLHWRVAQSADTLLQVARMDASSLEAKETLFLIGPQALQTGNNNVFYQYGRDGRALTSDTLTVAVEAPRNLIAPIIDHAIADGTDKQVLNARNAIDGAYVNVPEFDLRSGESIEVHWLGHPNGGQQVVREPEPGTERRYKVDPGVVAANMHQPGDIEGRRFTVRYKIVDSEGAVVDESSPVNLRVAPLAPNPTMACPQAEANGDLKRSRLTANGAQLLISGLGLWSFAAPGQLLTIRVDGLASGVLRNKVAITVTEFEDARVQQWLSRAVYEQMTDNLQYTVSAEVSYDKGDSWHALPTLKLTPRKTQ</sequence>
<protein>
    <submittedName>
        <fullName evidence="1">Uncharacterized protein</fullName>
    </submittedName>
</protein>
<dbReference type="EMBL" id="LSTU01000003">
    <property type="protein sequence ID" value="OAH57050.1"/>
    <property type="molecule type" value="Genomic_DNA"/>
</dbReference>
<gene>
    <name evidence="1" type="ORF">AYJ70_18260</name>
</gene>
<dbReference type="AlphaFoldDB" id="A0AAP7FS76"/>
<proteinExistence type="predicted"/>
<evidence type="ECO:0000313" key="1">
    <source>
        <dbReference type="EMBL" id="OAH57050.1"/>
    </source>
</evidence>
<accession>A0AAP7FS76</accession>
<name>A0AAP7FS76_9PSED</name>
<dbReference type="RefSeq" id="WP_016715113.1">
    <property type="nucleotide sequence ID" value="NZ_CP022562.1"/>
</dbReference>
<dbReference type="Proteomes" id="UP000077242">
    <property type="component" value="Unassembled WGS sequence"/>
</dbReference>
<comment type="caution">
    <text evidence="1">The sequence shown here is derived from an EMBL/GenBank/DDBJ whole genome shotgun (WGS) entry which is preliminary data.</text>
</comment>
<reference evidence="2" key="1">
    <citation type="submission" date="2016-02" db="EMBL/GenBank/DDBJ databases">
        <title>Dietzia cinnamea strain CD11_5 genome sequencing and assembly.</title>
        <authorList>
            <person name="Kaur G."/>
            <person name="Nair G.R."/>
            <person name="Mayilraj S."/>
        </authorList>
    </citation>
    <scope>NUCLEOTIDE SEQUENCE [LARGE SCALE GENOMIC DNA]</scope>
    <source>
        <strain evidence="2">CD10_2</strain>
    </source>
</reference>
<dbReference type="GeneID" id="49867675"/>